<proteinExistence type="predicted"/>
<sequence>MELAEEEQYGPVWEPVPAPGCDVCELLAQDRESARTQGHGLTVRSCNAVIAGHPHGREGRTAGTERTRR</sequence>
<evidence type="ECO:0000256" key="1">
    <source>
        <dbReference type="SAM" id="MobiDB-lite"/>
    </source>
</evidence>
<evidence type="ECO:0000313" key="2">
    <source>
        <dbReference type="EMBL" id="GAA2598529.1"/>
    </source>
</evidence>
<organism evidence="2 3">
    <name type="scientific">Streptomyces axinellae</name>
    <dbReference type="NCBI Taxonomy" id="552788"/>
    <lineage>
        <taxon>Bacteria</taxon>
        <taxon>Bacillati</taxon>
        <taxon>Actinomycetota</taxon>
        <taxon>Actinomycetes</taxon>
        <taxon>Kitasatosporales</taxon>
        <taxon>Streptomycetaceae</taxon>
        <taxon>Streptomyces</taxon>
    </lineage>
</organism>
<comment type="caution">
    <text evidence="2">The sequence shown here is derived from an EMBL/GenBank/DDBJ whole genome shotgun (WGS) entry which is preliminary data.</text>
</comment>
<evidence type="ECO:0000313" key="3">
    <source>
        <dbReference type="Proteomes" id="UP001501447"/>
    </source>
</evidence>
<accession>A0ABP6C7N7</accession>
<reference evidence="3" key="1">
    <citation type="journal article" date="2019" name="Int. J. Syst. Evol. Microbiol.">
        <title>The Global Catalogue of Microorganisms (GCM) 10K type strain sequencing project: providing services to taxonomists for standard genome sequencing and annotation.</title>
        <authorList>
            <consortium name="The Broad Institute Genomics Platform"/>
            <consortium name="The Broad Institute Genome Sequencing Center for Infectious Disease"/>
            <person name="Wu L."/>
            <person name="Ma J."/>
        </authorList>
    </citation>
    <scope>NUCLEOTIDE SEQUENCE [LARGE SCALE GENOMIC DNA]</scope>
    <source>
        <strain evidence="3">JCM 16373</strain>
    </source>
</reference>
<dbReference type="Proteomes" id="UP001501447">
    <property type="component" value="Unassembled WGS sequence"/>
</dbReference>
<feature type="compositionally biased region" description="Basic and acidic residues" evidence="1">
    <location>
        <begin position="55"/>
        <end position="69"/>
    </location>
</feature>
<feature type="region of interest" description="Disordered" evidence="1">
    <location>
        <begin position="48"/>
        <end position="69"/>
    </location>
</feature>
<keyword evidence="3" id="KW-1185">Reference proteome</keyword>
<gene>
    <name evidence="2" type="ORF">GCM10009863_09880</name>
</gene>
<protein>
    <submittedName>
        <fullName evidence="2">Uncharacterized protein</fullName>
    </submittedName>
</protein>
<dbReference type="EMBL" id="BAAARJ010000003">
    <property type="protein sequence ID" value="GAA2598529.1"/>
    <property type="molecule type" value="Genomic_DNA"/>
</dbReference>
<name>A0ABP6C7N7_9ACTN</name>